<dbReference type="PROSITE" id="PS51160">
    <property type="entry name" value="ACYLPHOSPHATASE_3"/>
    <property type="match status" value="1"/>
</dbReference>
<dbReference type="PANTHER" id="PTHR47268:SF4">
    <property type="entry name" value="ACYLPHOSPHATASE"/>
    <property type="match status" value="1"/>
</dbReference>
<sequence>MGKKRTKNKRPNMLPNLLVFSLLRRPKNAADIIHRTYAVCYWQHCRTLKSRLKVVIYFLLSPLFILKDINKWSKKVDIKTLKSEKTAVRQYMEQFYLSFFYSINAENYYLQEFYAKEGLQKARYFVNKGAIKNGTYKILTKYGQYINNQYEVVSLGKKVEFSNFCINNKVPVVPIIQEILSDGTIIAHHSKYINKELPEESLFCKPNIDNEGQGAEIWNWVNGRYQNPQGDTLSKNQLKAYLKNLAQNHKSGSILVQPLILPHPKLAVFRKNATPTIRVLSYVDEAGHIELDQAMLRFSIDTNSVVDNASAGGMVAPINMNTGTLGPAIHSDVSVSNTRMDKLSDDLEIRGVKIPYWAEALSLVKDVHKNFPYRLVVGWDIVITDKGPVLLEGNNQAGICFIQRAHGKTIGQTKTGQAMANHADKALQVLYNGVIGEGQFGQGKIDLYEGSTFKKALSWFILKNEKTIELTVSGQVQNVGYRNWLQTKAKSLKVSGWVQNNHDRTVTAVLKGRALDIEWLVRECYIGPKKAKVKSITVKWGENYKDNGFRIIR</sequence>
<dbReference type="Pfam" id="PF14397">
    <property type="entry name" value="ATPgrasp_ST"/>
    <property type="match status" value="1"/>
</dbReference>
<reference evidence="8" key="1">
    <citation type="journal article" date="2013" name="Extremophiles">
        <title>Proteinivorax tanatarense gen. nov., sp. nov., an anaerobic, haloalkaliphilic, proteolytic bacterium isolated from a decaying algal bloom, and proposal of Proteinivoraceae fam. nov.</title>
        <authorList>
            <person name="Kevbrin V."/>
            <person name="Boltyanskaya Y."/>
            <person name="Zhilina T."/>
            <person name="Kolganova T."/>
            <person name="Lavrentjeva E."/>
            <person name="Kuznetsov B."/>
        </authorList>
    </citation>
    <scope>NUCLEOTIDE SEQUENCE</scope>
    <source>
        <strain evidence="8">Z-910T</strain>
    </source>
</reference>
<dbReference type="GO" id="GO:0003998">
    <property type="term" value="F:acylphosphatase activity"/>
    <property type="evidence" value="ECO:0007669"/>
    <property type="project" value="UniProtKB-EC"/>
</dbReference>
<dbReference type="InterPro" id="IPR020456">
    <property type="entry name" value="Acylphosphatase"/>
</dbReference>
<evidence type="ECO:0000256" key="4">
    <source>
        <dbReference type="ARBA" id="ARBA00047645"/>
    </source>
</evidence>
<dbReference type="InterPro" id="IPR001792">
    <property type="entry name" value="Acylphosphatase-like_dom"/>
</dbReference>
<feature type="active site" evidence="5">
    <location>
        <position position="500"/>
    </location>
</feature>
<protein>
    <recommendedName>
        <fullName evidence="3 5">acylphosphatase</fullName>
        <ecNumber evidence="2 5">3.6.1.7</ecNumber>
    </recommendedName>
</protein>
<dbReference type="InterPro" id="IPR039523">
    <property type="entry name" value="RimK-rel_E_lig_ATP-grasp"/>
</dbReference>
<dbReference type="Gene3D" id="3.30.70.100">
    <property type="match status" value="1"/>
</dbReference>
<dbReference type="AlphaFoldDB" id="A0AAU7VHZ4"/>
<evidence type="ECO:0000256" key="3">
    <source>
        <dbReference type="ARBA" id="ARBA00015991"/>
    </source>
</evidence>
<feature type="active site" evidence="5">
    <location>
        <position position="482"/>
    </location>
</feature>
<keyword evidence="5" id="KW-0378">Hydrolase</keyword>
<dbReference type="InterPro" id="IPR036046">
    <property type="entry name" value="Acylphosphatase-like_dom_sf"/>
</dbReference>
<evidence type="ECO:0000256" key="6">
    <source>
        <dbReference type="RuleBase" id="RU004168"/>
    </source>
</evidence>
<dbReference type="PANTHER" id="PTHR47268">
    <property type="entry name" value="ACYLPHOSPHATASE"/>
    <property type="match status" value="1"/>
</dbReference>
<dbReference type="SUPFAM" id="SSF54975">
    <property type="entry name" value="Acylphosphatase/BLUF domain-like"/>
    <property type="match status" value="1"/>
</dbReference>
<reference evidence="8" key="2">
    <citation type="submission" date="2024-06" db="EMBL/GenBank/DDBJ databases">
        <authorList>
            <person name="Petrova K.O."/>
            <person name="Toshchakov S.V."/>
            <person name="Boltjanskaja Y.V."/>
            <person name="Kevbrin V."/>
        </authorList>
    </citation>
    <scope>NUCLEOTIDE SEQUENCE</scope>
    <source>
        <strain evidence="8">Z-910T</strain>
    </source>
</reference>
<gene>
    <name evidence="8" type="ORF">PRVXT_001632</name>
</gene>
<evidence type="ECO:0000313" key="8">
    <source>
        <dbReference type="EMBL" id="XBX73639.1"/>
    </source>
</evidence>
<organism evidence="8">
    <name type="scientific">Proteinivorax tanatarense</name>
    <dbReference type="NCBI Taxonomy" id="1260629"/>
    <lineage>
        <taxon>Bacteria</taxon>
        <taxon>Bacillati</taxon>
        <taxon>Bacillota</taxon>
        <taxon>Clostridia</taxon>
        <taxon>Eubacteriales</taxon>
        <taxon>Proteinivoracaceae</taxon>
        <taxon>Proteinivorax</taxon>
    </lineage>
</organism>
<comment type="catalytic activity">
    <reaction evidence="4 5">
        <text>an acyl phosphate + H2O = a carboxylate + phosphate + H(+)</text>
        <dbReference type="Rhea" id="RHEA:14965"/>
        <dbReference type="ChEBI" id="CHEBI:15377"/>
        <dbReference type="ChEBI" id="CHEBI:15378"/>
        <dbReference type="ChEBI" id="CHEBI:29067"/>
        <dbReference type="ChEBI" id="CHEBI:43474"/>
        <dbReference type="ChEBI" id="CHEBI:59918"/>
        <dbReference type="EC" id="3.6.1.7"/>
    </reaction>
</comment>
<evidence type="ECO:0000256" key="2">
    <source>
        <dbReference type="ARBA" id="ARBA00012150"/>
    </source>
</evidence>
<proteinExistence type="inferred from homology"/>
<name>A0AAU7VHZ4_9FIRM</name>
<dbReference type="Gene3D" id="3.30.470.20">
    <property type="entry name" value="ATP-grasp fold, B domain"/>
    <property type="match status" value="1"/>
</dbReference>
<evidence type="ECO:0000256" key="5">
    <source>
        <dbReference type="PROSITE-ProRule" id="PRU00520"/>
    </source>
</evidence>
<evidence type="ECO:0000256" key="1">
    <source>
        <dbReference type="ARBA" id="ARBA00005614"/>
    </source>
</evidence>
<dbReference type="EC" id="3.6.1.7" evidence="2 5"/>
<feature type="domain" description="Acylphosphatase-like" evidence="7">
    <location>
        <begin position="467"/>
        <end position="553"/>
    </location>
</feature>
<dbReference type="EMBL" id="CP158367">
    <property type="protein sequence ID" value="XBX73639.1"/>
    <property type="molecule type" value="Genomic_DNA"/>
</dbReference>
<dbReference type="Pfam" id="PF00708">
    <property type="entry name" value="Acylphosphatase"/>
    <property type="match status" value="1"/>
</dbReference>
<comment type="similarity">
    <text evidence="1 6">Belongs to the acylphosphatase family.</text>
</comment>
<evidence type="ECO:0000259" key="7">
    <source>
        <dbReference type="PROSITE" id="PS51160"/>
    </source>
</evidence>
<accession>A0AAU7VHZ4</accession>
<dbReference type="RefSeq" id="WP_350342401.1">
    <property type="nucleotide sequence ID" value="NZ_CP158367.1"/>
</dbReference>